<comment type="subcellular location">
    <subcellularLocation>
        <location evidence="1">Membrane</location>
        <topology evidence="1">Multi-pass membrane protein</topology>
    </subcellularLocation>
</comment>
<evidence type="ECO:0008006" key="9">
    <source>
        <dbReference type="Google" id="ProtNLM"/>
    </source>
</evidence>
<evidence type="ECO:0000256" key="6">
    <source>
        <dbReference type="SAM" id="Phobius"/>
    </source>
</evidence>
<evidence type="ECO:0000256" key="1">
    <source>
        <dbReference type="ARBA" id="ARBA00004141"/>
    </source>
</evidence>
<comment type="caution">
    <text evidence="7">The sequence shown here is derived from an EMBL/GenBank/DDBJ whole genome shotgun (WGS) entry which is preliminary data.</text>
</comment>
<dbReference type="STRING" id="1134406.ADN00_11375"/>
<dbReference type="PANTHER" id="PTHR31885">
    <property type="entry name" value="GH04784P"/>
    <property type="match status" value="1"/>
</dbReference>
<organism evidence="7 8">
    <name type="scientific">Ornatilinea apprima</name>
    <dbReference type="NCBI Taxonomy" id="1134406"/>
    <lineage>
        <taxon>Bacteria</taxon>
        <taxon>Bacillati</taxon>
        <taxon>Chloroflexota</taxon>
        <taxon>Anaerolineae</taxon>
        <taxon>Anaerolineales</taxon>
        <taxon>Anaerolineaceae</taxon>
        <taxon>Ornatilinea</taxon>
    </lineage>
</organism>
<dbReference type="PATRIC" id="fig|1134406.4.peg.975"/>
<evidence type="ECO:0000256" key="2">
    <source>
        <dbReference type="ARBA" id="ARBA00007375"/>
    </source>
</evidence>
<proteinExistence type="inferred from homology"/>
<dbReference type="PANTHER" id="PTHR31885:SF6">
    <property type="entry name" value="GH04784P"/>
    <property type="match status" value="1"/>
</dbReference>
<feature type="transmembrane region" description="Helical" evidence="6">
    <location>
        <begin position="42"/>
        <end position="59"/>
    </location>
</feature>
<keyword evidence="5 6" id="KW-0472">Membrane</keyword>
<keyword evidence="3 6" id="KW-0812">Transmembrane</keyword>
<dbReference type="AlphaFoldDB" id="A0A0P6XKK0"/>
<dbReference type="InterPro" id="IPR012506">
    <property type="entry name" value="TMEM86B-like"/>
</dbReference>
<evidence type="ECO:0000256" key="3">
    <source>
        <dbReference type="ARBA" id="ARBA00022692"/>
    </source>
</evidence>
<name>A0A0P6XKK0_9CHLR</name>
<gene>
    <name evidence="7" type="ORF">ADN00_11375</name>
</gene>
<reference evidence="7 8" key="1">
    <citation type="submission" date="2015-07" db="EMBL/GenBank/DDBJ databases">
        <title>Genome sequence of Ornatilinea apprima DSM 23815.</title>
        <authorList>
            <person name="Hemp J."/>
            <person name="Ward L.M."/>
            <person name="Pace L.A."/>
            <person name="Fischer W.W."/>
        </authorList>
    </citation>
    <scope>NUCLEOTIDE SEQUENCE [LARGE SCALE GENOMIC DNA]</scope>
    <source>
        <strain evidence="7 8">P3M-1</strain>
    </source>
</reference>
<protein>
    <recommendedName>
        <fullName evidence="9">Lysoplasmalogenase</fullName>
    </recommendedName>
</protein>
<dbReference type="Proteomes" id="UP000050417">
    <property type="component" value="Unassembled WGS sequence"/>
</dbReference>
<feature type="transmembrane region" description="Helical" evidence="6">
    <location>
        <begin position="131"/>
        <end position="150"/>
    </location>
</feature>
<keyword evidence="4 6" id="KW-1133">Transmembrane helix</keyword>
<dbReference type="GO" id="GO:0016020">
    <property type="term" value="C:membrane"/>
    <property type="evidence" value="ECO:0007669"/>
    <property type="project" value="UniProtKB-SubCell"/>
</dbReference>
<evidence type="ECO:0000313" key="8">
    <source>
        <dbReference type="Proteomes" id="UP000050417"/>
    </source>
</evidence>
<feature type="transmembrane region" description="Helical" evidence="6">
    <location>
        <begin position="66"/>
        <end position="86"/>
    </location>
</feature>
<dbReference type="EMBL" id="LGCL01000025">
    <property type="protein sequence ID" value="KPL76587.1"/>
    <property type="molecule type" value="Genomic_DNA"/>
</dbReference>
<evidence type="ECO:0000313" key="7">
    <source>
        <dbReference type="EMBL" id="KPL76587.1"/>
    </source>
</evidence>
<keyword evidence="8" id="KW-1185">Reference proteome</keyword>
<evidence type="ECO:0000256" key="5">
    <source>
        <dbReference type="ARBA" id="ARBA00023136"/>
    </source>
</evidence>
<feature type="transmembrane region" description="Helical" evidence="6">
    <location>
        <begin position="12"/>
        <end position="30"/>
    </location>
</feature>
<feature type="transmembrane region" description="Helical" evidence="6">
    <location>
        <begin position="92"/>
        <end position="111"/>
    </location>
</feature>
<feature type="transmembrane region" description="Helical" evidence="6">
    <location>
        <begin position="156"/>
        <end position="175"/>
    </location>
</feature>
<comment type="similarity">
    <text evidence="2">Belongs to the TMEM86 family.</text>
</comment>
<accession>A0A0P6XKK0</accession>
<sequence length="217" mass="23741">MNWWAVDRRQRRWVLVTKPAMMLFLIAWTGGFALERGVAGELAWLLAGLGLSLAGDVLLMGNGLGFFKAGLLAFLLAHIAYIAHFWPLVPAMAWPAALVLVGLLAVFGWRFGARVHRGLLETGRLRLFRAVAAYTLVISVMVLSAALRWLDAQWPPLAAGGALLGALLFFTSDVLNARRRFIAHFAHEELWVMSTYHLGQILLAVSAVIKISQGGVG</sequence>
<evidence type="ECO:0000256" key="4">
    <source>
        <dbReference type="ARBA" id="ARBA00022989"/>
    </source>
</evidence>
<dbReference type="GO" id="GO:0016787">
    <property type="term" value="F:hydrolase activity"/>
    <property type="evidence" value="ECO:0007669"/>
    <property type="project" value="TreeGrafter"/>
</dbReference>
<dbReference type="Pfam" id="PF07947">
    <property type="entry name" value="YhhN"/>
    <property type="match status" value="1"/>
</dbReference>